<dbReference type="RefSeq" id="WP_146391009.1">
    <property type="nucleotide sequence ID" value="NZ_SJPK01000004.1"/>
</dbReference>
<evidence type="ECO:0000256" key="1">
    <source>
        <dbReference type="ARBA" id="ARBA00004651"/>
    </source>
</evidence>
<dbReference type="PROSITE" id="PS00211">
    <property type="entry name" value="ABC_TRANSPORTER_1"/>
    <property type="match status" value="1"/>
</dbReference>
<dbReference type="EC" id="3.6.3.-" evidence="10"/>
<dbReference type="SUPFAM" id="SSF52540">
    <property type="entry name" value="P-loop containing nucleoside triphosphate hydrolases"/>
    <property type="match status" value="1"/>
</dbReference>
<dbReference type="PANTHER" id="PTHR43394:SF1">
    <property type="entry name" value="ATP-BINDING CASSETTE SUB-FAMILY B MEMBER 10, MITOCHONDRIAL"/>
    <property type="match status" value="1"/>
</dbReference>
<keyword evidence="10" id="KW-0378">Hydrolase</keyword>
<protein>
    <submittedName>
        <fullName evidence="10">Putative multidrug export ATP-binding/permease protein</fullName>
        <ecNumber evidence="10">3.6.3.-</ecNumber>
    </submittedName>
</protein>
<dbReference type="InterPro" id="IPR017871">
    <property type="entry name" value="ABC_transporter-like_CS"/>
</dbReference>
<dbReference type="PROSITE" id="PS50893">
    <property type="entry name" value="ABC_TRANSPORTER_2"/>
    <property type="match status" value="1"/>
</dbReference>
<proteinExistence type="predicted"/>
<dbReference type="InterPro" id="IPR036640">
    <property type="entry name" value="ABC1_TM_sf"/>
</dbReference>
<dbReference type="Pfam" id="PF00664">
    <property type="entry name" value="ABC_membrane"/>
    <property type="match status" value="1"/>
</dbReference>
<feature type="transmembrane region" description="Helical" evidence="7">
    <location>
        <begin position="323"/>
        <end position="341"/>
    </location>
</feature>
<dbReference type="GO" id="GO:0005886">
    <property type="term" value="C:plasma membrane"/>
    <property type="evidence" value="ECO:0007669"/>
    <property type="project" value="UniProtKB-SubCell"/>
</dbReference>
<accession>A0A5C5XWK6</accession>
<keyword evidence="4 10" id="KW-0067">ATP-binding</keyword>
<dbReference type="Pfam" id="PF00005">
    <property type="entry name" value="ABC_tran"/>
    <property type="match status" value="1"/>
</dbReference>
<feature type="transmembrane region" description="Helical" evidence="7">
    <location>
        <begin position="130"/>
        <end position="159"/>
    </location>
</feature>
<feature type="transmembrane region" description="Helical" evidence="7">
    <location>
        <begin position="21"/>
        <end position="42"/>
    </location>
</feature>
<comment type="caution">
    <text evidence="10">The sequence shown here is derived from an EMBL/GenBank/DDBJ whole genome shotgun (WGS) entry which is preliminary data.</text>
</comment>
<dbReference type="OrthoDB" id="9762778at2"/>
<keyword evidence="6 7" id="KW-0472">Membrane</keyword>
<keyword evidence="11" id="KW-1185">Reference proteome</keyword>
<evidence type="ECO:0000256" key="5">
    <source>
        <dbReference type="ARBA" id="ARBA00022989"/>
    </source>
</evidence>
<dbReference type="PANTHER" id="PTHR43394">
    <property type="entry name" value="ATP-DEPENDENT PERMEASE MDL1, MITOCHONDRIAL"/>
    <property type="match status" value="1"/>
</dbReference>
<organism evidence="10 11">
    <name type="scientific">Allorhodopirellula solitaria</name>
    <dbReference type="NCBI Taxonomy" id="2527987"/>
    <lineage>
        <taxon>Bacteria</taxon>
        <taxon>Pseudomonadati</taxon>
        <taxon>Planctomycetota</taxon>
        <taxon>Planctomycetia</taxon>
        <taxon>Pirellulales</taxon>
        <taxon>Pirellulaceae</taxon>
        <taxon>Allorhodopirellula</taxon>
    </lineage>
</organism>
<dbReference type="InterPro" id="IPR027417">
    <property type="entry name" value="P-loop_NTPase"/>
</dbReference>
<reference evidence="10 11" key="1">
    <citation type="submission" date="2019-02" db="EMBL/GenBank/DDBJ databases">
        <title>Deep-cultivation of Planctomycetes and their phenomic and genomic characterization uncovers novel biology.</title>
        <authorList>
            <person name="Wiegand S."/>
            <person name="Jogler M."/>
            <person name="Boedeker C."/>
            <person name="Pinto D."/>
            <person name="Vollmers J."/>
            <person name="Rivas-Marin E."/>
            <person name="Kohn T."/>
            <person name="Peeters S.H."/>
            <person name="Heuer A."/>
            <person name="Rast P."/>
            <person name="Oberbeckmann S."/>
            <person name="Bunk B."/>
            <person name="Jeske O."/>
            <person name="Meyerdierks A."/>
            <person name="Storesund J.E."/>
            <person name="Kallscheuer N."/>
            <person name="Luecker S."/>
            <person name="Lage O.M."/>
            <person name="Pohl T."/>
            <person name="Merkel B.J."/>
            <person name="Hornburger P."/>
            <person name="Mueller R.-W."/>
            <person name="Bruemmer F."/>
            <person name="Labrenz M."/>
            <person name="Spormann A.M."/>
            <person name="Op Den Camp H."/>
            <person name="Overmann J."/>
            <person name="Amann R."/>
            <person name="Jetten M.S.M."/>
            <person name="Mascher T."/>
            <person name="Medema M.H."/>
            <person name="Devos D.P."/>
            <person name="Kaster A.-K."/>
            <person name="Ovreas L."/>
            <person name="Rohde M."/>
            <person name="Galperin M.Y."/>
            <person name="Jogler C."/>
        </authorList>
    </citation>
    <scope>NUCLEOTIDE SEQUENCE [LARGE SCALE GENOMIC DNA]</scope>
    <source>
        <strain evidence="10 11">CA85</strain>
    </source>
</reference>
<name>A0A5C5XWK6_9BACT</name>
<evidence type="ECO:0000259" key="9">
    <source>
        <dbReference type="PROSITE" id="PS50929"/>
    </source>
</evidence>
<keyword evidence="3" id="KW-0547">Nucleotide-binding</keyword>
<keyword evidence="5 7" id="KW-1133">Transmembrane helix</keyword>
<evidence type="ECO:0000259" key="8">
    <source>
        <dbReference type="PROSITE" id="PS50893"/>
    </source>
</evidence>
<dbReference type="GO" id="GO:0005524">
    <property type="term" value="F:ATP binding"/>
    <property type="evidence" value="ECO:0007669"/>
    <property type="project" value="UniProtKB-KW"/>
</dbReference>
<dbReference type="PROSITE" id="PS50929">
    <property type="entry name" value="ABC_TM1F"/>
    <property type="match status" value="1"/>
</dbReference>
<dbReference type="SUPFAM" id="SSF90123">
    <property type="entry name" value="ABC transporter transmembrane region"/>
    <property type="match status" value="1"/>
</dbReference>
<dbReference type="AlphaFoldDB" id="A0A5C5XWK6"/>
<evidence type="ECO:0000313" key="10">
    <source>
        <dbReference type="EMBL" id="TWT67048.1"/>
    </source>
</evidence>
<dbReference type="GO" id="GO:0015421">
    <property type="term" value="F:ABC-type oligopeptide transporter activity"/>
    <property type="evidence" value="ECO:0007669"/>
    <property type="project" value="TreeGrafter"/>
</dbReference>
<evidence type="ECO:0000256" key="2">
    <source>
        <dbReference type="ARBA" id="ARBA00022692"/>
    </source>
</evidence>
<evidence type="ECO:0000313" key="11">
    <source>
        <dbReference type="Proteomes" id="UP000318053"/>
    </source>
</evidence>
<dbReference type="InterPro" id="IPR003593">
    <property type="entry name" value="AAA+_ATPase"/>
</dbReference>
<dbReference type="EMBL" id="SJPK01000004">
    <property type="protein sequence ID" value="TWT67048.1"/>
    <property type="molecule type" value="Genomic_DNA"/>
</dbReference>
<dbReference type="Gene3D" id="3.40.50.300">
    <property type="entry name" value="P-loop containing nucleotide triphosphate hydrolases"/>
    <property type="match status" value="1"/>
</dbReference>
<dbReference type="SMART" id="SM00382">
    <property type="entry name" value="AAA"/>
    <property type="match status" value="1"/>
</dbReference>
<feature type="domain" description="ABC transmembrane type-1" evidence="9">
    <location>
        <begin position="122"/>
        <end position="388"/>
    </location>
</feature>
<dbReference type="FunFam" id="3.40.50.300:FF:000218">
    <property type="entry name" value="Multidrug ABC transporter ATP-binding protein"/>
    <property type="match status" value="1"/>
</dbReference>
<dbReference type="Gene3D" id="1.20.1560.10">
    <property type="entry name" value="ABC transporter type 1, transmembrane domain"/>
    <property type="match status" value="1"/>
</dbReference>
<gene>
    <name evidence="10" type="ORF">CA85_18940</name>
</gene>
<comment type="subcellular location">
    <subcellularLocation>
        <location evidence="1">Cell membrane</location>
        <topology evidence="1">Multi-pass membrane protein</topology>
    </subcellularLocation>
</comment>
<evidence type="ECO:0000256" key="7">
    <source>
        <dbReference type="SAM" id="Phobius"/>
    </source>
</evidence>
<dbReference type="CDD" id="cd18552">
    <property type="entry name" value="ABC_6TM_MsbA_like"/>
    <property type="match status" value="1"/>
</dbReference>
<keyword evidence="2 7" id="KW-0812">Transmembrane</keyword>
<evidence type="ECO:0000256" key="4">
    <source>
        <dbReference type="ARBA" id="ARBA00022840"/>
    </source>
</evidence>
<evidence type="ECO:0000256" key="6">
    <source>
        <dbReference type="ARBA" id="ARBA00023136"/>
    </source>
</evidence>
<dbReference type="Proteomes" id="UP000318053">
    <property type="component" value="Unassembled WGS sequence"/>
</dbReference>
<feature type="domain" description="ABC transporter" evidence="8">
    <location>
        <begin position="422"/>
        <end position="657"/>
    </location>
</feature>
<dbReference type="InterPro" id="IPR003439">
    <property type="entry name" value="ABC_transporter-like_ATP-bd"/>
</dbReference>
<evidence type="ECO:0000256" key="3">
    <source>
        <dbReference type="ARBA" id="ARBA00022741"/>
    </source>
</evidence>
<dbReference type="InterPro" id="IPR011527">
    <property type="entry name" value="ABC1_TM_dom"/>
</dbReference>
<sequence length="663" mass="73488">MKSFRRVLKLASRRRLSFLGVVATSLIIAAMWGGNIGVLYPITEVVFAGEDLASYVHQQVEATDEELREIDDRIAQIDATAASGAVREDQQAEKAKLSFRRKAAAHSSDWLHWAEPLVVRWAPPGPFNTLLLVVAFLIACTAIKLVALTINLILVQYIAEGTVMELREKFFRKSLHLDLDHFGENGSANLTSRLTNDVSHVGIGLSTLIGRVIREPLKMAVCLFGACAVCPRLLLLVLVISPLVAIVMQRLSRAIRRASRRVMEEMSGLYGMLNDAFNGIRVVRSFNTQAHERARFRSHVDGYFRRSMKVAFYNSMARSTSELLGLIMVGMAIIAGGYLTINQETHLLGMRMTERPLDSSKMLLFFAFLIGASDPARKLTDVWSALQRGIVASSRIYEIIDAPVRVTEPAVAIKTPRPHREIRMENVHFQYPSGPQVLRGIDLTIPHGETIALVGPNGCGKSTLISLLCRFDDPLEGRLCLDDCSIDQMATRDLRRRIALVTQRTVLFDDTIENNIRYGSPSADRHAVVRAAKLAFADDFILRKTPHGYETQLGSSGVRLSGGQMQRIALARAFLRNPDILILDEATSQIDIESEMLIHRALENFLQGRTGIMVTHRASTLAMADRVAVLDQGLVADVGTHDQLMASNGFYRNLYGSDLADAA</sequence>
<dbReference type="GO" id="GO:0016887">
    <property type="term" value="F:ATP hydrolysis activity"/>
    <property type="evidence" value="ECO:0007669"/>
    <property type="project" value="InterPro"/>
</dbReference>
<dbReference type="InterPro" id="IPR039421">
    <property type="entry name" value="Type_1_exporter"/>
</dbReference>